<dbReference type="InterPro" id="IPR006553">
    <property type="entry name" value="Leu-rich_rpt_Cys-con_subtyp"/>
</dbReference>
<organism evidence="4 5">
    <name type="scientific">Apophysomyces ossiformis</name>
    <dbReference type="NCBI Taxonomy" id="679940"/>
    <lineage>
        <taxon>Eukaryota</taxon>
        <taxon>Fungi</taxon>
        <taxon>Fungi incertae sedis</taxon>
        <taxon>Mucoromycota</taxon>
        <taxon>Mucoromycotina</taxon>
        <taxon>Mucoromycetes</taxon>
        <taxon>Mucorales</taxon>
        <taxon>Mucorineae</taxon>
        <taxon>Mucoraceae</taxon>
        <taxon>Apophysomyces</taxon>
    </lineage>
</organism>
<evidence type="ECO:0000259" key="3">
    <source>
        <dbReference type="Pfam" id="PF25372"/>
    </source>
</evidence>
<dbReference type="InterPro" id="IPR001810">
    <property type="entry name" value="F-box_dom"/>
</dbReference>
<dbReference type="PANTHER" id="PTHR13318">
    <property type="entry name" value="PARTNER OF PAIRED, ISOFORM B-RELATED"/>
    <property type="match status" value="1"/>
</dbReference>
<feature type="region of interest" description="Disordered" evidence="1">
    <location>
        <begin position="134"/>
        <end position="158"/>
    </location>
</feature>
<protein>
    <submittedName>
        <fullName evidence="4">F-box and leucine-rich repeat protein 4</fullName>
    </submittedName>
</protein>
<proteinExistence type="predicted"/>
<keyword evidence="5" id="KW-1185">Reference proteome</keyword>
<comment type="caution">
    <text evidence="4">The sequence shown here is derived from an EMBL/GenBank/DDBJ whole genome shotgun (WGS) entry which is preliminary data.</text>
</comment>
<dbReference type="Proteomes" id="UP000605846">
    <property type="component" value="Unassembled WGS sequence"/>
</dbReference>
<name>A0A8H7BUF3_9FUNG</name>
<dbReference type="SUPFAM" id="SSF52047">
    <property type="entry name" value="RNI-like"/>
    <property type="match status" value="2"/>
</dbReference>
<evidence type="ECO:0000259" key="2">
    <source>
        <dbReference type="Pfam" id="PF12937"/>
    </source>
</evidence>
<reference evidence="4" key="1">
    <citation type="submission" date="2020-01" db="EMBL/GenBank/DDBJ databases">
        <title>Genome Sequencing of Three Apophysomyces-Like Fungal Strains Confirms a Novel Fungal Genus in the Mucoromycota with divergent Burkholderia-like Endosymbiotic Bacteria.</title>
        <authorList>
            <person name="Stajich J.E."/>
            <person name="Macias A.M."/>
            <person name="Carter-House D."/>
            <person name="Lovett B."/>
            <person name="Kasson L.R."/>
            <person name="Berry K."/>
            <person name="Grigoriev I."/>
            <person name="Chang Y."/>
            <person name="Spatafora J."/>
            <person name="Kasson M.T."/>
        </authorList>
    </citation>
    <scope>NUCLEOTIDE SEQUENCE</scope>
    <source>
        <strain evidence="4">NRRL A-21654</strain>
    </source>
</reference>
<dbReference type="InterPro" id="IPR057207">
    <property type="entry name" value="FBXL15_LRR"/>
</dbReference>
<dbReference type="AlphaFoldDB" id="A0A8H7BUF3"/>
<dbReference type="SUPFAM" id="SSF81383">
    <property type="entry name" value="F-box domain"/>
    <property type="match status" value="1"/>
</dbReference>
<dbReference type="Gene3D" id="3.80.10.10">
    <property type="entry name" value="Ribonuclease Inhibitor"/>
    <property type="match status" value="3"/>
</dbReference>
<dbReference type="PANTHER" id="PTHR13318:SF95">
    <property type="entry name" value="F-BOX PROTEIN YLR352W"/>
    <property type="match status" value="1"/>
</dbReference>
<dbReference type="InterPro" id="IPR032675">
    <property type="entry name" value="LRR_dom_sf"/>
</dbReference>
<dbReference type="EMBL" id="JABAYA010000013">
    <property type="protein sequence ID" value="KAF7730860.1"/>
    <property type="molecule type" value="Genomic_DNA"/>
</dbReference>
<dbReference type="Gene3D" id="1.20.1280.50">
    <property type="match status" value="1"/>
</dbReference>
<feature type="domain" description="F-box/LRR-repeat protein 15-like leucin rich repeat" evidence="3">
    <location>
        <begin position="206"/>
        <end position="322"/>
    </location>
</feature>
<dbReference type="Pfam" id="PF12937">
    <property type="entry name" value="F-box-like"/>
    <property type="match status" value="1"/>
</dbReference>
<dbReference type="Pfam" id="PF25372">
    <property type="entry name" value="DUF7885"/>
    <property type="match status" value="1"/>
</dbReference>
<feature type="domain" description="F-box" evidence="2">
    <location>
        <begin position="81"/>
        <end position="126"/>
    </location>
</feature>
<dbReference type="InterPro" id="IPR036047">
    <property type="entry name" value="F-box-like_dom_sf"/>
</dbReference>
<sequence>MKNLFILPLKFCLVWIDFFLRVAISITSYINAAIQVASDIEKEDLARRRLQYIPSSHRHQGGLPMPRRLRTKPFERRPCHISKLPNEVLVMVFEILALGRKSDLSHCTLVCTQWHGLVTPILWKAPVPSHPICRHSPTSPDPLDHQLSSSSSPSSSPLSATIHVARIMDVCRHRMSRSFPVNLPKYGLSVRSICLSRLGSRITDCDVRIIVRYCDNLRDLKLSGCVNITDKSLQHISLSACAPKLRELTLKNCRNVTDNGLLSLAKSCISLEHLHLGGCVRLSNYGVTSIVRTSGNTLRRICLSDCDRLTGRSVREIAQTCSTRLEWLDIGRIGTVQHADYEVLVNSCPNLVRLNAGRAKSMFLRLLQHHRQEQRAQLHINHAALSQMNPLDDLIELLNQYDVVPDMPAYRQLLNKNDDVSNDTVKLIITHLSKLQNLDLTNWTSITDQAIQALADHGHTLTHIHLVGCEGVSKRMLGQLSELCQRNKKLTCITFNHRHIENGDPLDPSIHSGFLPCWRRRVVNEGATRRVLASRGW</sequence>
<dbReference type="GO" id="GO:0019005">
    <property type="term" value="C:SCF ubiquitin ligase complex"/>
    <property type="evidence" value="ECO:0007669"/>
    <property type="project" value="TreeGrafter"/>
</dbReference>
<feature type="compositionally biased region" description="Low complexity" evidence="1">
    <location>
        <begin position="147"/>
        <end position="158"/>
    </location>
</feature>
<evidence type="ECO:0000313" key="4">
    <source>
        <dbReference type="EMBL" id="KAF7730860.1"/>
    </source>
</evidence>
<evidence type="ECO:0000313" key="5">
    <source>
        <dbReference type="Proteomes" id="UP000605846"/>
    </source>
</evidence>
<dbReference type="SMART" id="SM00367">
    <property type="entry name" value="LRR_CC"/>
    <property type="match status" value="6"/>
</dbReference>
<accession>A0A8H7BUF3</accession>
<dbReference type="GO" id="GO:0031146">
    <property type="term" value="P:SCF-dependent proteasomal ubiquitin-dependent protein catabolic process"/>
    <property type="evidence" value="ECO:0007669"/>
    <property type="project" value="TreeGrafter"/>
</dbReference>
<dbReference type="OrthoDB" id="421226at2759"/>
<evidence type="ECO:0000256" key="1">
    <source>
        <dbReference type="SAM" id="MobiDB-lite"/>
    </source>
</evidence>
<gene>
    <name evidence="4" type="primary">FBXL4_1</name>
    <name evidence="4" type="ORF">EC973_001378</name>
</gene>